<dbReference type="AlphaFoldDB" id="A0A328D1N6"/>
<evidence type="ECO:0000256" key="2">
    <source>
        <dbReference type="ARBA" id="ARBA00023015"/>
    </source>
</evidence>
<proteinExistence type="predicted"/>
<dbReference type="InterPro" id="IPR005333">
    <property type="entry name" value="Transcription_factor_TCP"/>
</dbReference>
<feature type="region of interest" description="Disordered" evidence="6">
    <location>
        <begin position="250"/>
        <end position="270"/>
    </location>
</feature>
<organism evidence="8 9">
    <name type="scientific">Cuscuta australis</name>
    <dbReference type="NCBI Taxonomy" id="267555"/>
    <lineage>
        <taxon>Eukaryota</taxon>
        <taxon>Viridiplantae</taxon>
        <taxon>Streptophyta</taxon>
        <taxon>Embryophyta</taxon>
        <taxon>Tracheophyta</taxon>
        <taxon>Spermatophyta</taxon>
        <taxon>Magnoliopsida</taxon>
        <taxon>eudicotyledons</taxon>
        <taxon>Gunneridae</taxon>
        <taxon>Pentapetalae</taxon>
        <taxon>asterids</taxon>
        <taxon>lamiids</taxon>
        <taxon>Solanales</taxon>
        <taxon>Convolvulaceae</taxon>
        <taxon>Cuscuteae</taxon>
        <taxon>Cuscuta</taxon>
        <taxon>Cuscuta subgen. Grammica</taxon>
        <taxon>Cuscuta sect. Cleistogrammica</taxon>
    </lineage>
</organism>
<keyword evidence="4" id="KW-0804">Transcription</keyword>
<feature type="region of interest" description="Disordered" evidence="6">
    <location>
        <begin position="32"/>
        <end position="79"/>
    </location>
</feature>
<evidence type="ECO:0000256" key="3">
    <source>
        <dbReference type="ARBA" id="ARBA00023125"/>
    </source>
</evidence>
<evidence type="ECO:0000313" key="9">
    <source>
        <dbReference type="Proteomes" id="UP000249390"/>
    </source>
</evidence>
<comment type="caution">
    <text evidence="8">The sequence shown here is derived from an EMBL/GenBank/DDBJ whole genome shotgun (WGS) entry which is preliminary data.</text>
</comment>
<keyword evidence="3" id="KW-0238">DNA-binding</keyword>
<dbReference type="GO" id="GO:0005634">
    <property type="term" value="C:nucleus"/>
    <property type="evidence" value="ECO:0007669"/>
    <property type="project" value="UniProtKB-SubCell"/>
</dbReference>
<gene>
    <name evidence="8" type="ORF">DM860_002267</name>
</gene>
<name>A0A328D1N6_9ASTE</name>
<evidence type="ECO:0000259" key="7">
    <source>
        <dbReference type="PROSITE" id="PS51369"/>
    </source>
</evidence>
<evidence type="ECO:0000256" key="4">
    <source>
        <dbReference type="ARBA" id="ARBA00023163"/>
    </source>
</evidence>
<dbReference type="PROSITE" id="PS51369">
    <property type="entry name" value="TCP"/>
    <property type="match status" value="1"/>
</dbReference>
<dbReference type="Pfam" id="PF03634">
    <property type="entry name" value="TCP"/>
    <property type="match status" value="1"/>
</dbReference>
<feature type="domain" description="TCP" evidence="7">
    <location>
        <begin position="98"/>
        <end position="156"/>
    </location>
</feature>
<evidence type="ECO:0000256" key="1">
    <source>
        <dbReference type="ARBA" id="ARBA00004123"/>
    </source>
</evidence>
<keyword evidence="2" id="KW-0805">Transcription regulation</keyword>
<dbReference type="Proteomes" id="UP000249390">
    <property type="component" value="Unassembled WGS sequence"/>
</dbReference>
<dbReference type="PANTHER" id="PTHR31072:SF87">
    <property type="entry name" value="TRANSCRIPTION FACTOR TCP12"/>
    <property type="match status" value="1"/>
</dbReference>
<dbReference type="PANTHER" id="PTHR31072">
    <property type="entry name" value="TRANSCRIPTION FACTOR TCP4-RELATED"/>
    <property type="match status" value="1"/>
</dbReference>
<dbReference type="GO" id="GO:2000032">
    <property type="term" value="P:regulation of secondary shoot formation"/>
    <property type="evidence" value="ECO:0007669"/>
    <property type="project" value="TreeGrafter"/>
</dbReference>
<evidence type="ECO:0000256" key="6">
    <source>
        <dbReference type="SAM" id="MobiDB-lite"/>
    </source>
</evidence>
<comment type="subcellular location">
    <subcellularLocation>
        <location evidence="1">Nucleus</location>
    </subcellularLocation>
</comment>
<evidence type="ECO:0000313" key="8">
    <source>
        <dbReference type="EMBL" id="RAL38289.1"/>
    </source>
</evidence>
<dbReference type="GO" id="GO:0003700">
    <property type="term" value="F:DNA-binding transcription factor activity"/>
    <property type="evidence" value="ECO:0007669"/>
    <property type="project" value="InterPro"/>
</dbReference>
<evidence type="ECO:0000256" key="5">
    <source>
        <dbReference type="ARBA" id="ARBA00023242"/>
    </source>
</evidence>
<accession>A0A328D1N6</accession>
<protein>
    <recommendedName>
        <fullName evidence="7">TCP domain-containing protein</fullName>
    </recommendedName>
</protein>
<dbReference type="EMBL" id="NQVE01000209">
    <property type="protein sequence ID" value="RAL38289.1"/>
    <property type="molecule type" value="Genomic_DNA"/>
</dbReference>
<dbReference type="InterPro" id="IPR017887">
    <property type="entry name" value="TF_TCP_subgr"/>
</dbReference>
<reference evidence="8 9" key="1">
    <citation type="submission" date="2018-06" db="EMBL/GenBank/DDBJ databases">
        <title>The Genome of Cuscuta australis (Dodder) Provides Insight into the Evolution of Plant Parasitism.</title>
        <authorList>
            <person name="Liu H."/>
        </authorList>
    </citation>
    <scope>NUCLEOTIDE SEQUENCE [LARGE SCALE GENOMIC DNA]</scope>
    <source>
        <strain evidence="9">cv. Yunnan</strain>
        <tissue evidence="8">Vines</tissue>
    </source>
</reference>
<sequence length="293" mass="33062">MFSPNNNPFFPKSPLPFPSYYDLQNPSNGDPPFFFPFPSPFPGDNRGNDHDTPLGQIFSQRRHLPGPNHVRGGETAEGKNVIKKKRPAGSGLRRRMGKKDRHSKICTAQGVRDRRMRLSLHVARRFFDLQDMLGFDKASKTIEWLLSKSECAIKELITSPSSCSEEGNNKSEAAEGKNVFFGKNEPMERTKEKAMVYEHCSNPTIISPFLDQESSSYGTKENPDPMAWTDECSLGGASSRKTTTKMTTSVFKYHHEDEEKEEEEEGEGGDYNMIITNNGNFMGFPGNWEMAPF</sequence>
<keyword evidence="9" id="KW-1185">Reference proteome</keyword>
<feature type="compositionally biased region" description="Acidic residues" evidence="6">
    <location>
        <begin position="258"/>
        <end position="268"/>
    </location>
</feature>
<keyword evidence="5" id="KW-0539">Nucleus</keyword>
<dbReference type="GO" id="GO:0043565">
    <property type="term" value="F:sequence-specific DNA binding"/>
    <property type="evidence" value="ECO:0007669"/>
    <property type="project" value="TreeGrafter"/>
</dbReference>